<dbReference type="HAMAP" id="MF_00068">
    <property type="entry name" value="MurQ"/>
    <property type="match status" value="1"/>
</dbReference>
<dbReference type="NCBIfam" id="NF009222">
    <property type="entry name" value="PRK12570.1"/>
    <property type="match status" value="1"/>
</dbReference>
<comment type="miscellaneous">
    <text evidence="3">A lyase-type mechanism (elimination/hydration) is suggested for the cleavage of the lactyl ether bond of MurNAc 6-phosphate, with the formation of an alpha,beta-unsaturated aldehyde intermediate with (E)-stereochemistry, followed by the syn addition of water to give product.</text>
</comment>
<comment type="pathway">
    <text evidence="3">Amino-sugar metabolism; N-acetylmuramate degradation.</text>
</comment>
<dbReference type="InterPro" id="IPR005486">
    <property type="entry name" value="Glucokinase_regulatory_CS"/>
</dbReference>
<evidence type="ECO:0000256" key="3">
    <source>
        <dbReference type="HAMAP-Rule" id="MF_00068"/>
    </source>
</evidence>
<evidence type="ECO:0000313" key="6">
    <source>
        <dbReference type="Proteomes" id="UP000095743"/>
    </source>
</evidence>
<gene>
    <name evidence="3" type="primary">murQ</name>
    <name evidence="5" type="ORF">Gferi_24620</name>
</gene>
<comment type="catalytic activity">
    <reaction evidence="3">
        <text>N-acetyl-D-muramate 6-phosphate + H2O = N-acetyl-D-glucosamine 6-phosphate + (R)-lactate</text>
        <dbReference type="Rhea" id="RHEA:26410"/>
        <dbReference type="ChEBI" id="CHEBI:15377"/>
        <dbReference type="ChEBI" id="CHEBI:16004"/>
        <dbReference type="ChEBI" id="CHEBI:57513"/>
        <dbReference type="ChEBI" id="CHEBI:58722"/>
        <dbReference type="EC" id="4.2.1.126"/>
    </reaction>
</comment>
<proteinExistence type="inferred from homology"/>
<evidence type="ECO:0000313" key="5">
    <source>
        <dbReference type="EMBL" id="AOT72453.1"/>
    </source>
</evidence>
<dbReference type="NCBIfam" id="TIGR00274">
    <property type="entry name" value="N-acetylmuramic acid 6-phosphate etherase"/>
    <property type="match status" value="1"/>
</dbReference>
<sequence length="313" mass="34439">MNMVNEVMGMITEQINRNTVDIDNMSITEIVTCINNEDKTVAYAVEKVIPQIVNAVELTVLALKRGGRMIFVGAGTSGRLGVLDASECPPTFNTDPELVKGIIAGGDIALRKAVEGIEDNEEDAIKDLKREDLNQNDVVIGIAASGRTPYVIGALKYAKEIGAKAVGISCNPQSKMREYSDVMIEVIVGPEVISGSTRLKSGTAQKMILNILSTTTMIKLGKTYKNLMIDLQTSNHKLKQRAIRILKEVTQNNDEDEAISILEKTDWNVKEAIVLWETGCSIAEVRKYLKDSEGFVNKAIELALGREWNKPRK</sequence>
<feature type="active site" description="Proton donor" evidence="3">
    <location>
        <position position="87"/>
    </location>
</feature>
<dbReference type="UniPathway" id="UPA00342"/>
<dbReference type="SUPFAM" id="SSF53697">
    <property type="entry name" value="SIS domain"/>
    <property type="match status" value="1"/>
</dbReference>
<evidence type="ECO:0000259" key="4">
    <source>
        <dbReference type="PROSITE" id="PS51464"/>
    </source>
</evidence>
<comment type="subunit">
    <text evidence="3">Homodimer.</text>
</comment>
<dbReference type="InterPro" id="IPR040190">
    <property type="entry name" value="MURQ/GCKR"/>
</dbReference>
<dbReference type="Proteomes" id="UP000095743">
    <property type="component" value="Chromosome"/>
</dbReference>
<organism evidence="5 6">
    <name type="scientific">Geosporobacter ferrireducens</name>
    <dbReference type="NCBI Taxonomy" id="1424294"/>
    <lineage>
        <taxon>Bacteria</taxon>
        <taxon>Bacillati</taxon>
        <taxon>Bacillota</taxon>
        <taxon>Clostridia</taxon>
        <taxon>Peptostreptococcales</taxon>
        <taxon>Thermotaleaceae</taxon>
        <taxon>Geosporobacter</taxon>
    </lineage>
</organism>
<dbReference type="InterPro" id="IPR046348">
    <property type="entry name" value="SIS_dom_sf"/>
</dbReference>
<dbReference type="PANTHER" id="PTHR10088">
    <property type="entry name" value="GLUCOKINASE REGULATORY PROTEIN"/>
    <property type="match status" value="1"/>
</dbReference>
<dbReference type="Gene3D" id="1.10.8.1080">
    <property type="match status" value="1"/>
</dbReference>
<dbReference type="EMBL" id="CP017269">
    <property type="protein sequence ID" value="AOT72453.1"/>
    <property type="molecule type" value="Genomic_DNA"/>
</dbReference>
<keyword evidence="6" id="KW-1185">Reference proteome</keyword>
<dbReference type="GO" id="GO:0097173">
    <property type="term" value="P:N-acetylmuramic acid catabolic process"/>
    <property type="evidence" value="ECO:0007669"/>
    <property type="project" value="UniProtKB-UniPathway"/>
</dbReference>
<keyword evidence="1 3" id="KW-0456">Lyase</keyword>
<accession>A0A1D8GNI6</accession>
<dbReference type="GO" id="GO:0097367">
    <property type="term" value="F:carbohydrate derivative binding"/>
    <property type="evidence" value="ECO:0007669"/>
    <property type="project" value="InterPro"/>
</dbReference>
<keyword evidence="2 3" id="KW-0119">Carbohydrate metabolism</keyword>
<feature type="domain" description="SIS" evidence="4">
    <location>
        <begin position="59"/>
        <end position="222"/>
    </location>
</feature>
<dbReference type="InterPro" id="IPR005488">
    <property type="entry name" value="Etherase_MurQ"/>
</dbReference>
<dbReference type="GO" id="GO:0016835">
    <property type="term" value="F:carbon-oxygen lyase activity"/>
    <property type="evidence" value="ECO:0007669"/>
    <property type="project" value="UniProtKB-UniRule"/>
</dbReference>
<dbReference type="FunFam" id="3.40.50.10490:FF:000014">
    <property type="entry name" value="N-acetylmuramic acid 6-phosphate etherase"/>
    <property type="match status" value="1"/>
</dbReference>
<reference evidence="5 6" key="1">
    <citation type="submission" date="2016-09" db="EMBL/GenBank/DDBJ databases">
        <title>Genomic analysis reveals versatility of anaerobic energy metabolism of Geosporobacter ferrireducens IRF9 of phylum Firmicutes.</title>
        <authorList>
            <person name="Kim S.-J."/>
        </authorList>
    </citation>
    <scope>NUCLEOTIDE SEQUENCE [LARGE SCALE GENOMIC DNA]</scope>
    <source>
        <strain evidence="5 6">IRF9</strain>
    </source>
</reference>
<protein>
    <recommendedName>
        <fullName evidence="3">N-acetylmuramic acid 6-phosphate etherase</fullName>
        <shortName evidence="3">MurNAc-6-P etherase</shortName>
        <ecNumber evidence="3">4.2.1.126</ecNumber>
    </recommendedName>
    <alternativeName>
        <fullName evidence="3">N-acetylmuramic acid 6-phosphate hydrolase</fullName>
    </alternativeName>
    <alternativeName>
        <fullName evidence="3">N-acetylmuramic acid 6-phosphate lyase</fullName>
    </alternativeName>
</protein>
<dbReference type="GO" id="GO:0009254">
    <property type="term" value="P:peptidoglycan turnover"/>
    <property type="evidence" value="ECO:0007669"/>
    <property type="project" value="TreeGrafter"/>
</dbReference>
<dbReference type="NCBIfam" id="NF003915">
    <property type="entry name" value="PRK05441.1"/>
    <property type="match status" value="1"/>
</dbReference>
<feature type="active site" evidence="3">
    <location>
        <position position="118"/>
    </location>
</feature>
<dbReference type="PROSITE" id="PS51464">
    <property type="entry name" value="SIS"/>
    <property type="match status" value="1"/>
</dbReference>
<evidence type="ECO:0000256" key="2">
    <source>
        <dbReference type="ARBA" id="ARBA00023277"/>
    </source>
</evidence>
<dbReference type="STRING" id="1424294.Gferi_24620"/>
<dbReference type="Gene3D" id="3.40.50.10490">
    <property type="entry name" value="Glucose-6-phosphate isomerase like protein, domain 1"/>
    <property type="match status" value="1"/>
</dbReference>
<dbReference type="EC" id="4.2.1.126" evidence="3"/>
<dbReference type="PROSITE" id="PS01272">
    <property type="entry name" value="GCKR"/>
    <property type="match status" value="1"/>
</dbReference>
<dbReference type="PANTHER" id="PTHR10088:SF4">
    <property type="entry name" value="GLUCOKINASE REGULATORY PROTEIN"/>
    <property type="match status" value="1"/>
</dbReference>
<comment type="similarity">
    <text evidence="3">Belongs to the GCKR-like family. MurNAc-6-P etherase subfamily.</text>
</comment>
<dbReference type="InterPro" id="IPR001347">
    <property type="entry name" value="SIS_dom"/>
</dbReference>
<dbReference type="Pfam" id="PF22645">
    <property type="entry name" value="GKRP_SIS_N"/>
    <property type="match status" value="1"/>
</dbReference>
<dbReference type="CDD" id="cd05007">
    <property type="entry name" value="SIS_Etherase"/>
    <property type="match status" value="1"/>
</dbReference>
<comment type="function">
    <text evidence="3">Specifically catalyzes the cleavage of the D-lactyl ether substituent of MurNAc 6-phosphate, producing GlcNAc 6-phosphate and D-lactate.</text>
</comment>
<dbReference type="KEGG" id="gfe:Gferi_24620"/>
<name>A0A1D8GNI6_9FIRM</name>
<dbReference type="GO" id="GO:0016803">
    <property type="term" value="F:ether hydrolase activity"/>
    <property type="evidence" value="ECO:0007669"/>
    <property type="project" value="TreeGrafter"/>
</dbReference>
<evidence type="ECO:0000256" key="1">
    <source>
        <dbReference type="ARBA" id="ARBA00023239"/>
    </source>
</evidence>
<dbReference type="GO" id="GO:0046348">
    <property type="term" value="P:amino sugar catabolic process"/>
    <property type="evidence" value="ECO:0007669"/>
    <property type="project" value="InterPro"/>
</dbReference>
<dbReference type="AlphaFoldDB" id="A0A1D8GNI6"/>